<proteinExistence type="predicted"/>
<dbReference type="RefSeq" id="WP_317979692.1">
    <property type="nucleotide sequence ID" value="NZ_BTCL01000005.1"/>
</dbReference>
<dbReference type="Proteomes" id="UP001285921">
    <property type="component" value="Unassembled WGS sequence"/>
</dbReference>
<evidence type="ECO:0000313" key="2">
    <source>
        <dbReference type="Proteomes" id="UP001285921"/>
    </source>
</evidence>
<gene>
    <name evidence="1" type="ORF">PghCCS26_18750</name>
</gene>
<name>A0ABQ6NKQ2_9BACL</name>
<protein>
    <submittedName>
        <fullName evidence="1">Uncharacterized protein</fullName>
    </submittedName>
</protein>
<organism evidence="1 2">
    <name type="scientific">Paenibacillus glycanilyticus</name>
    <dbReference type="NCBI Taxonomy" id="126569"/>
    <lineage>
        <taxon>Bacteria</taxon>
        <taxon>Bacillati</taxon>
        <taxon>Bacillota</taxon>
        <taxon>Bacilli</taxon>
        <taxon>Bacillales</taxon>
        <taxon>Paenibacillaceae</taxon>
        <taxon>Paenibacillus</taxon>
    </lineage>
</organism>
<comment type="caution">
    <text evidence="1">The sequence shown here is derived from an EMBL/GenBank/DDBJ whole genome shotgun (WGS) entry which is preliminary data.</text>
</comment>
<accession>A0ABQ6NKQ2</accession>
<reference evidence="1 2" key="1">
    <citation type="submission" date="2023-05" db="EMBL/GenBank/DDBJ databases">
        <title>Draft genome of Paenibacillus sp. CCS26.</title>
        <authorList>
            <person name="Akita H."/>
            <person name="Shinto Y."/>
            <person name="Kimura Z."/>
        </authorList>
    </citation>
    <scope>NUCLEOTIDE SEQUENCE [LARGE SCALE GENOMIC DNA]</scope>
    <source>
        <strain evidence="1 2">CCS26</strain>
    </source>
</reference>
<dbReference type="EMBL" id="BTCL01000005">
    <property type="protein sequence ID" value="GMK44747.1"/>
    <property type="molecule type" value="Genomic_DNA"/>
</dbReference>
<sequence length="400" mass="45476">MKLYKRIIYRLAKNDTPLAITERIKQAFSALATDLNDIKFFVNDSIHGVSGINRLLKQYPALTAYLHTVETSHGSEQRLTNLPVGWDGSNPNGCTESIEIDDAIEIIRGVKRRYPLNKLTFIFDRLPMLSRNPNCSMVEPVPFFVKGRLHSPKLFTPSVTGWSDYPSPCIRLQSDWWISGRNNFMDAIVELGDLADGIPQLELNETERQLLESIGEIYHERIFAAPSNEEEEADIFEKMMTGERIVRQFYENGNLFGVDYPYKLEPLLLGDHVSEPLSVKKAITAEFKKRGFTFNTKYSNGGVYTITKVTNNHHLVKLTFTRGKFDADVLCVGSIEGPLWNHEFELPAAHNNMKPYRVTRQIEVDHQIGNIAAAYDATEKPIIEAIDDLYGSGLPWLTYL</sequence>
<evidence type="ECO:0000313" key="1">
    <source>
        <dbReference type="EMBL" id="GMK44747.1"/>
    </source>
</evidence>
<keyword evidence="2" id="KW-1185">Reference proteome</keyword>